<accession>A0A8C5QKS9</accession>
<dbReference type="SUPFAM" id="SSF48371">
    <property type="entry name" value="ARM repeat"/>
    <property type="match status" value="1"/>
</dbReference>
<sequence>MGSESSSLRGFTLQDPPWTQPSGLTIYPANLADGRLASVFVYQPENQDKVDKAAKHLKTLRHPCLLRFLSCTVEEDGIYLVTERVQPLEILIQKLSTDEICSGIYDILQALVFLHERGKVSHNNVCLSSLFVSEDGHWKLGGMEMVCKLTEVTPESAEFGLLPISLSHARDAFSFGRLVESLLAHVKDQNDALSDFKNTVKKSLLNPEPELRPALSALLSHDFFRNDFLEVVNFLESLTVKTEDEKNEFFKVLLGRVSSLSEELISSRLVSLLLNQLVFAEPAAVKCFLPHLLKPKRDIMGRNREGCLLSPPLFQTRVIPVLMKMFEVHEEHVRVVLLTHIDAYGELFTLKELKDIILPQVLLGLRDTSDLLVSVTLRGLAALVCLLGPEVVVGGGRVKIFKSTAPGFTKTTDITPEGSPVHLSDNYRMLLNQETKSSLSTVLEKSNLSGNKLINQNILFNKDLQVKEPFKETRDNISTQSEILSLAPPVNGITPFQSTLANCNNHGNKSTEDWPDWNEPDMGGSEKHMQLPVKSTNPEIQKYVNTEPWDDFGSSNEVTEREATNNLNIAHLDTDNPSTSHFNSLSGLDVKLNSKVNNTQKTIKETNKLSLLSRKAPHEKAPEKKLVSGFGLGEEFTIKVTKKSRDPELDWFADMTPEIKSSSVLFNVSKFGAETVPEDREKISSEFPNMDLPNSNTPGFSSKFAAAEVTEVEADGWGEENDFSWEEDSTN</sequence>
<feature type="domain" description="Protein kinase" evidence="3">
    <location>
        <begin position="1"/>
        <end position="314"/>
    </location>
</feature>
<dbReference type="AlphaFoldDB" id="A0A8C5QKS9"/>
<dbReference type="Ensembl" id="ENSLLET00000041324.1">
    <property type="protein sequence ID" value="ENSLLEP00000039723.1"/>
    <property type="gene ID" value="ENSLLEG00000025271.1"/>
</dbReference>
<organism evidence="4 5">
    <name type="scientific">Leptobrachium leishanense</name>
    <name type="common">Leishan spiny toad</name>
    <dbReference type="NCBI Taxonomy" id="445787"/>
    <lineage>
        <taxon>Eukaryota</taxon>
        <taxon>Metazoa</taxon>
        <taxon>Chordata</taxon>
        <taxon>Craniata</taxon>
        <taxon>Vertebrata</taxon>
        <taxon>Euteleostomi</taxon>
        <taxon>Amphibia</taxon>
        <taxon>Batrachia</taxon>
        <taxon>Anura</taxon>
        <taxon>Pelobatoidea</taxon>
        <taxon>Megophryidae</taxon>
        <taxon>Leptobrachium</taxon>
    </lineage>
</organism>
<dbReference type="GO" id="GO:0004672">
    <property type="term" value="F:protein kinase activity"/>
    <property type="evidence" value="ECO:0007669"/>
    <property type="project" value="InterPro"/>
</dbReference>
<proteinExistence type="inferred from homology"/>
<reference evidence="4" key="2">
    <citation type="submission" date="2025-09" db="UniProtKB">
        <authorList>
            <consortium name="Ensembl"/>
        </authorList>
    </citation>
    <scope>IDENTIFICATION</scope>
</reference>
<evidence type="ECO:0000256" key="2">
    <source>
        <dbReference type="SAM" id="MobiDB-lite"/>
    </source>
</evidence>
<dbReference type="SMART" id="SM00220">
    <property type="entry name" value="S_TKc"/>
    <property type="match status" value="1"/>
</dbReference>
<dbReference type="Gene3D" id="3.30.200.20">
    <property type="entry name" value="Phosphorylase Kinase, domain 1"/>
    <property type="match status" value="1"/>
</dbReference>
<reference evidence="4" key="1">
    <citation type="submission" date="2025-08" db="UniProtKB">
        <authorList>
            <consortium name="Ensembl"/>
        </authorList>
    </citation>
    <scope>IDENTIFICATION</scope>
</reference>
<evidence type="ECO:0000313" key="4">
    <source>
        <dbReference type="Ensembl" id="ENSLLEP00000039723.1"/>
    </source>
</evidence>
<dbReference type="Proteomes" id="UP000694569">
    <property type="component" value="Unplaced"/>
</dbReference>
<comment type="similarity">
    <text evidence="1">Belongs to the protein kinase superfamily.</text>
</comment>
<dbReference type="PANTHER" id="PTHR12984">
    <property type="entry name" value="SCY1-RELATED S/T PROTEIN KINASE-LIKE"/>
    <property type="match status" value="1"/>
</dbReference>
<evidence type="ECO:0000313" key="5">
    <source>
        <dbReference type="Proteomes" id="UP000694569"/>
    </source>
</evidence>
<dbReference type="InterPro" id="IPR000719">
    <property type="entry name" value="Prot_kinase_dom"/>
</dbReference>
<dbReference type="GeneTree" id="ENSGT00930000151043"/>
<dbReference type="Gene3D" id="1.10.510.10">
    <property type="entry name" value="Transferase(Phosphotransferase) domain 1"/>
    <property type="match status" value="1"/>
</dbReference>
<dbReference type="InterPro" id="IPR051177">
    <property type="entry name" value="CIK-Related_Protein"/>
</dbReference>
<protein>
    <submittedName>
        <fullName evidence="4">SCY1 like pseudokinase 3</fullName>
    </submittedName>
</protein>
<gene>
    <name evidence="4" type="primary">SCYL3</name>
</gene>
<dbReference type="OrthoDB" id="9942861at2759"/>
<name>A0A8C5QKS9_9ANUR</name>
<evidence type="ECO:0000259" key="3">
    <source>
        <dbReference type="PROSITE" id="PS50011"/>
    </source>
</evidence>
<dbReference type="InterPro" id="IPR011009">
    <property type="entry name" value="Kinase-like_dom_sf"/>
</dbReference>
<dbReference type="InterPro" id="IPR011989">
    <property type="entry name" value="ARM-like"/>
</dbReference>
<dbReference type="PANTHER" id="PTHR12984:SF15">
    <property type="entry name" value="PROTEIN-ASSOCIATING WITH THE CARBOXYL-TERMINAL DOMAIN OF EZRIN"/>
    <property type="match status" value="1"/>
</dbReference>
<dbReference type="GO" id="GO:0005524">
    <property type="term" value="F:ATP binding"/>
    <property type="evidence" value="ECO:0007669"/>
    <property type="project" value="InterPro"/>
</dbReference>
<dbReference type="PROSITE" id="PS50011">
    <property type="entry name" value="PROTEIN_KINASE_DOM"/>
    <property type="match status" value="1"/>
</dbReference>
<dbReference type="InterPro" id="IPR016024">
    <property type="entry name" value="ARM-type_fold"/>
</dbReference>
<keyword evidence="5" id="KW-1185">Reference proteome</keyword>
<dbReference type="Gene3D" id="1.25.10.10">
    <property type="entry name" value="Leucine-rich Repeat Variant"/>
    <property type="match status" value="1"/>
</dbReference>
<dbReference type="SUPFAM" id="SSF56112">
    <property type="entry name" value="Protein kinase-like (PK-like)"/>
    <property type="match status" value="1"/>
</dbReference>
<feature type="region of interest" description="Disordered" evidence="2">
    <location>
        <begin position="679"/>
        <end position="701"/>
    </location>
</feature>
<evidence type="ECO:0000256" key="1">
    <source>
        <dbReference type="ARBA" id="ARBA00038349"/>
    </source>
</evidence>